<comment type="caution">
    <text evidence="1">The sequence shown here is derived from an EMBL/GenBank/DDBJ whole genome shotgun (WGS) entry which is preliminary data.</text>
</comment>
<keyword evidence="2" id="KW-1185">Reference proteome</keyword>
<dbReference type="Proteomes" id="UP000789920">
    <property type="component" value="Unassembled WGS sequence"/>
</dbReference>
<evidence type="ECO:0000313" key="2">
    <source>
        <dbReference type="Proteomes" id="UP000789920"/>
    </source>
</evidence>
<sequence length="69" mass="7875">NDCRQGGSSYNSAKSIMNSKLAACFHDSEPAYFNDTECSRPVLAKHESFFRRFLDMFSQEKQDKLFGAN</sequence>
<feature type="non-terminal residue" evidence="1">
    <location>
        <position position="1"/>
    </location>
</feature>
<accession>A0ACA9SCZ0</accession>
<proteinExistence type="predicted"/>
<protein>
    <submittedName>
        <fullName evidence="1">14977_t:CDS:1</fullName>
    </submittedName>
</protein>
<evidence type="ECO:0000313" key="1">
    <source>
        <dbReference type="EMBL" id="CAG8834304.1"/>
    </source>
</evidence>
<gene>
    <name evidence="1" type="ORF">RPERSI_LOCUS29155</name>
</gene>
<name>A0ACA9SCZ0_9GLOM</name>
<dbReference type="EMBL" id="CAJVQC010108784">
    <property type="protein sequence ID" value="CAG8834304.1"/>
    <property type="molecule type" value="Genomic_DNA"/>
</dbReference>
<organism evidence="1 2">
    <name type="scientific">Racocetra persica</name>
    <dbReference type="NCBI Taxonomy" id="160502"/>
    <lineage>
        <taxon>Eukaryota</taxon>
        <taxon>Fungi</taxon>
        <taxon>Fungi incertae sedis</taxon>
        <taxon>Mucoromycota</taxon>
        <taxon>Glomeromycotina</taxon>
        <taxon>Glomeromycetes</taxon>
        <taxon>Diversisporales</taxon>
        <taxon>Gigasporaceae</taxon>
        <taxon>Racocetra</taxon>
    </lineage>
</organism>
<reference evidence="1" key="1">
    <citation type="submission" date="2021-06" db="EMBL/GenBank/DDBJ databases">
        <authorList>
            <person name="Kallberg Y."/>
            <person name="Tangrot J."/>
            <person name="Rosling A."/>
        </authorList>
    </citation>
    <scope>NUCLEOTIDE SEQUENCE</scope>
    <source>
        <strain evidence="1">MA461A</strain>
    </source>
</reference>